<dbReference type="GO" id="GO:0005576">
    <property type="term" value="C:extracellular region"/>
    <property type="evidence" value="ECO:0007669"/>
    <property type="project" value="UniProtKB-SubCell"/>
</dbReference>
<dbReference type="CDD" id="cd05380">
    <property type="entry name" value="CAP_euk"/>
    <property type="match status" value="1"/>
</dbReference>
<comment type="subcellular location">
    <subcellularLocation>
        <location evidence="1">Secreted</location>
    </subcellularLocation>
</comment>
<feature type="non-terminal residue" evidence="4">
    <location>
        <position position="1"/>
    </location>
</feature>
<dbReference type="InterPro" id="IPR014044">
    <property type="entry name" value="CAP_dom"/>
</dbReference>
<evidence type="ECO:0000313" key="5">
    <source>
        <dbReference type="Proteomes" id="UP001200034"/>
    </source>
</evidence>
<accession>A0AAD4KDW4</accession>
<keyword evidence="2" id="KW-0964">Secreted</keyword>
<dbReference type="SUPFAM" id="SSF55797">
    <property type="entry name" value="PR-1-like"/>
    <property type="match status" value="1"/>
</dbReference>
<name>A0AAD4KDW4_9MUSC</name>
<evidence type="ECO:0000259" key="3">
    <source>
        <dbReference type="Pfam" id="PF00188"/>
    </source>
</evidence>
<feature type="domain" description="SCP" evidence="3">
    <location>
        <begin position="23"/>
        <end position="149"/>
    </location>
</feature>
<gene>
    <name evidence="4" type="ORF">KR093_004741</name>
</gene>
<protein>
    <recommendedName>
        <fullName evidence="3">SCP domain-containing protein</fullName>
    </recommendedName>
</protein>
<sequence length="224" mass="25581">KLSADCLAGTKLIDVSPHREKILHLMNDYRNKVAGGYTKTMMPAARMARMDWSTELEFLASIYVAQCSSMLRPCMSSPQFTTVGSIYDGVTFLGKFRSSMVPMLLEETINGWFEPTRFVTNSMVSKINYNLQKRTMRQVVLLMTDRNNLMGCRGLYFEKYQAKNFRLVCTFATDLIVNVPIYNVSLPAGRHCARIDATYENLCALGEKYNNRQPYSEVRMLDSP</sequence>
<evidence type="ECO:0000313" key="4">
    <source>
        <dbReference type="EMBL" id="KAH8388352.1"/>
    </source>
</evidence>
<evidence type="ECO:0000256" key="1">
    <source>
        <dbReference type="ARBA" id="ARBA00004613"/>
    </source>
</evidence>
<dbReference type="Gene3D" id="3.40.33.10">
    <property type="entry name" value="CAP"/>
    <property type="match status" value="1"/>
</dbReference>
<keyword evidence="5" id="KW-1185">Reference proteome</keyword>
<dbReference type="Proteomes" id="UP001200034">
    <property type="component" value="Unassembled WGS sequence"/>
</dbReference>
<dbReference type="InterPro" id="IPR035940">
    <property type="entry name" value="CAP_sf"/>
</dbReference>
<dbReference type="AlphaFoldDB" id="A0AAD4KDW4"/>
<evidence type="ECO:0000256" key="2">
    <source>
        <dbReference type="ARBA" id="ARBA00022525"/>
    </source>
</evidence>
<dbReference type="Pfam" id="PF00188">
    <property type="entry name" value="CAP"/>
    <property type="match status" value="1"/>
</dbReference>
<comment type="caution">
    <text evidence="4">The sequence shown here is derived from an EMBL/GenBank/DDBJ whole genome shotgun (WGS) entry which is preliminary data.</text>
</comment>
<proteinExistence type="predicted"/>
<dbReference type="EMBL" id="JAJJHW010000014">
    <property type="protein sequence ID" value="KAH8388352.1"/>
    <property type="molecule type" value="Genomic_DNA"/>
</dbReference>
<reference evidence="4" key="1">
    <citation type="journal article" date="2021" name="Mol. Ecol. Resour.">
        <title>Phylogenomic analyses of the genus Drosophila reveals genomic signals of climate adaptation.</title>
        <authorList>
            <person name="Li F."/>
            <person name="Rane R.V."/>
            <person name="Luria V."/>
            <person name="Xiong Z."/>
            <person name="Chen J."/>
            <person name="Li Z."/>
            <person name="Catullo R.A."/>
            <person name="Griffin P.C."/>
            <person name="Schiffer M."/>
            <person name="Pearce S."/>
            <person name="Lee S.F."/>
            <person name="McElroy K."/>
            <person name="Stocker A."/>
            <person name="Shirriffs J."/>
            <person name="Cockerell F."/>
            <person name="Coppin C."/>
            <person name="Sgro C.M."/>
            <person name="Karger A."/>
            <person name="Cain J.W."/>
            <person name="Weber J.A."/>
            <person name="Santpere G."/>
            <person name="Kirschner M.W."/>
            <person name="Hoffmann A.A."/>
            <person name="Oakeshott J.G."/>
            <person name="Zhang G."/>
        </authorList>
    </citation>
    <scope>NUCLEOTIDE SEQUENCE</scope>
    <source>
        <strain evidence="4">BGI-SZ-2011g</strain>
    </source>
</reference>
<feature type="non-terminal residue" evidence="4">
    <location>
        <position position="224"/>
    </location>
</feature>
<organism evidence="4 5">
    <name type="scientific">Drosophila rubida</name>
    <dbReference type="NCBI Taxonomy" id="30044"/>
    <lineage>
        <taxon>Eukaryota</taxon>
        <taxon>Metazoa</taxon>
        <taxon>Ecdysozoa</taxon>
        <taxon>Arthropoda</taxon>
        <taxon>Hexapoda</taxon>
        <taxon>Insecta</taxon>
        <taxon>Pterygota</taxon>
        <taxon>Neoptera</taxon>
        <taxon>Endopterygota</taxon>
        <taxon>Diptera</taxon>
        <taxon>Brachycera</taxon>
        <taxon>Muscomorpha</taxon>
        <taxon>Ephydroidea</taxon>
        <taxon>Drosophilidae</taxon>
        <taxon>Drosophila</taxon>
    </lineage>
</organism>